<evidence type="ECO:0000313" key="5">
    <source>
        <dbReference type="Proteomes" id="UP000061587"/>
    </source>
</evidence>
<dbReference type="Gene3D" id="2.40.160.20">
    <property type="match status" value="1"/>
</dbReference>
<feature type="chain" id="PRO_5006050303" description="Outer membrane protein beta-barrel domain-containing protein" evidence="2">
    <location>
        <begin position="23"/>
        <end position="165"/>
    </location>
</feature>
<accession>A0A0P0LM59</accession>
<evidence type="ECO:0000313" key="4">
    <source>
        <dbReference type="EMBL" id="ALK83215.1"/>
    </source>
</evidence>
<proteinExistence type="predicted"/>
<dbReference type="AlphaFoldDB" id="A0A0P0LM59"/>
<dbReference type="PATRIC" id="fig|821.40.peg.695"/>
<reference evidence="5" key="1">
    <citation type="submission" date="2015-10" db="EMBL/GenBank/DDBJ databases">
        <title>Extensive mobilome-driven genome diversification in gut-associated Bacteroides vulgatus mpk.</title>
        <authorList>
            <person name="Beier S."/>
            <person name="Lange A."/>
            <person name="Huson D.H."/>
            <person name="Frick J.-S."/>
            <person name="Autenrieth I.B."/>
        </authorList>
    </citation>
    <scope>NUCLEOTIDE SEQUENCE [LARGE SCALE GENOMIC DNA]</scope>
    <source>
        <strain evidence="5">mpk</strain>
    </source>
</reference>
<feature type="domain" description="Outer membrane protein beta-barrel" evidence="3">
    <location>
        <begin position="21"/>
        <end position="165"/>
    </location>
</feature>
<dbReference type="Pfam" id="PF13505">
    <property type="entry name" value="OMP_b-brl"/>
    <property type="match status" value="1"/>
</dbReference>
<dbReference type="NCBIfam" id="TIGR01414">
    <property type="entry name" value="autotrans_barl"/>
    <property type="match status" value="1"/>
</dbReference>
<sequence>MIMKKIIIAACMALLGCGSVFAQQGKQAIGGNLSYGTEIESVGIGLKYQYNITDQIRIEPSMNYFFKNDGLSMFDINANIHYLFPIASNISLYPLAGFTYTNWHLDLGKAGDYDVSGSDGKFGVNLGAGMEFDLDKNWSLNFDIKYQLISDLDQAVFNLGVAYNF</sequence>
<name>A0A0P0LM59_PHOVU</name>
<keyword evidence="1 2" id="KW-0732">Signal</keyword>
<dbReference type="InterPro" id="IPR027385">
    <property type="entry name" value="Beta-barrel_OMP"/>
</dbReference>
<feature type="signal peptide" evidence="2">
    <location>
        <begin position="1"/>
        <end position="22"/>
    </location>
</feature>
<gene>
    <name evidence="4" type="ORF">BvMPK_0592</name>
</gene>
<organism evidence="4 5">
    <name type="scientific">Phocaeicola vulgatus</name>
    <name type="common">Bacteroides vulgatus</name>
    <dbReference type="NCBI Taxonomy" id="821"/>
    <lineage>
        <taxon>Bacteria</taxon>
        <taxon>Pseudomonadati</taxon>
        <taxon>Bacteroidota</taxon>
        <taxon>Bacteroidia</taxon>
        <taxon>Bacteroidales</taxon>
        <taxon>Bacteroidaceae</taxon>
        <taxon>Phocaeicola</taxon>
    </lineage>
</organism>
<protein>
    <recommendedName>
        <fullName evidence="3">Outer membrane protein beta-barrel domain-containing protein</fullName>
    </recommendedName>
</protein>
<dbReference type="GO" id="GO:0019867">
    <property type="term" value="C:outer membrane"/>
    <property type="evidence" value="ECO:0007669"/>
    <property type="project" value="InterPro"/>
</dbReference>
<dbReference type="InterPro" id="IPR011250">
    <property type="entry name" value="OMP/PagP_B-barrel"/>
</dbReference>
<dbReference type="EMBL" id="CP013020">
    <property type="protein sequence ID" value="ALK83215.1"/>
    <property type="molecule type" value="Genomic_DNA"/>
</dbReference>
<evidence type="ECO:0000256" key="2">
    <source>
        <dbReference type="SAM" id="SignalP"/>
    </source>
</evidence>
<dbReference type="InterPro" id="IPR006315">
    <property type="entry name" value="OM_autotransptr_brl_dom"/>
</dbReference>
<evidence type="ECO:0000259" key="3">
    <source>
        <dbReference type="Pfam" id="PF13505"/>
    </source>
</evidence>
<reference evidence="4 5" key="2">
    <citation type="journal article" date="2016" name="Genome Biol. Evol.">
        <title>Extensive mobilome-driven genome diversification in mouse gut-associated Bacteroides vulgatus mpk.</title>
        <authorList>
            <person name="Lange A."/>
            <person name="Beier S."/>
            <person name="Steimle A."/>
            <person name="Autenrieth I.B."/>
            <person name="Huson D.H."/>
            <person name="Frick J.S."/>
        </authorList>
    </citation>
    <scope>NUCLEOTIDE SEQUENCE [LARGE SCALE GENOMIC DNA]</scope>
    <source>
        <strain evidence="5">mpk</strain>
    </source>
</reference>
<dbReference type="Proteomes" id="UP000061587">
    <property type="component" value="Chromosome"/>
</dbReference>
<evidence type="ECO:0000256" key="1">
    <source>
        <dbReference type="ARBA" id="ARBA00022729"/>
    </source>
</evidence>
<dbReference type="PROSITE" id="PS51257">
    <property type="entry name" value="PROKAR_LIPOPROTEIN"/>
    <property type="match status" value="1"/>
</dbReference>
<dbReference type="SUPFAM" id="SSF56925">
    <property type="entry name" value="OMPA-like"/>
    <property type="match status" value="1"/>
</dbReference>